<evidence type="ECO:0000313" key="4">
    <source>
        <dbReference type="Proteomes" id="UP000750711"/>
    </source>
</evidence>
<feature type="compositionally biased region" description="Basic and acidic residues" evidence="2">
    <location>
        <begin position="183"/>
        <end position="197"/>
    </location>
</feature>
<reference evidence="3" key="1">
    <citation type="submission" date="2021-03" db="EMBL/GenBank/DDBJ databases">
        <title>Comparative genomics and phylogenomic investigation of the class Geoglossomycetes provide insights into ecological specialization and systematics.</title>
        <authorList>
            <person name="Melie T."/>
            <person name="Pirro S."/>
            <person name="Miller A.N."/>
            <person name="Quandt A."/>
        </authorList>
    </citation>
    <scope>NUCLEOTIDE SEQUENCE</scope>
    <source>
        <strain evidence="3">CAQ_001_2017</strain>
    </source>
</reference>
<evidence type="ECO:0008006" key="5">
    <source>
        <dbReference type="Google" id="ProtNLM"/>
    </source>
</evidence>
<dbReference type="InterPro" id="IPR011990">
    <property type="entry name" value="TPR-like_helical_dom_sf"/>
</dbReference>
<name>A0A9P8LEJ4_9PEZI</name>
<feature type="region of interest" description="Disordered" evidence="2">
    <location>
        <begin position="171"/>
        <end position="197"/>
    </location>
</feature>
<dbReference type="GO" id="GO:0006396">
    <property type="term" value="P:RNA processing"/>
    <property type="evidence" value="ECO:0007669"/>
    <property type="project" value="TreeGrafter"/>
</dbReference>
<comment type="caution">
    <text evidence="3">The sequence shown here is derived from an EMBL/GenBank/DDBJ whole genome shotgun (WGS) entry which is preliminary data.</text>
</comment>
<dbReference type="InterPro" id="IPR002885">
    <property type="entry name" value="PPR_rpt"/>
</dbReference>
<protein>
    <recommendedName>
        <fullName evidence="5">Pentatricopeptide repeat protein</fullName>
    </recommendedName>
</protein>
<accession>A0A9P8LEJ4</accession>
<dbReference type="Proteomes" id="UP000750711">
    <property type="component" value="Unassembled WGS sequence"/>
</dbReference>
<dbReference type="EMBL" id="JAGHQM010000332">
    <property type="protein sequence ID" value="KAH0562526.1"/>
    <property type="molecule type" value="Genomic_DNA"/>
</dbReference>
<feature type="repeat" description="PPR" evidence="1">
    <location>
        <begin position="430"/>
        <end position="464"/>
    </location>
</feature>
<dbReference type="PROSITE" id="PS51375">
    <property type="entry name" value="PPR"/>
    <property type="match status" value="1"/>
</dbReference>
<dbReference type="GO" id="GO:0007005">
    <property type="term" value="P:mitochondrion organization"/>
    <property type="evidence" value="ECO:0007669"/>
    <property type="project" value="TreeGrafter"/>
</dbReference>
<gene>
    <name evidence="3" type="ORF">GP486_002786</name>
</gene>
<evidence type="ECO:0000313" key="3">
    <source>
        <dbReference type="EMBL" id="KAH0562526.1"/>
    </source>
</evidence>
<dbReference type="AlphaFoldDB" id="A0A9P8LEJ4"/>
<dbReference type="PANTHER" id="PTHR47934:SF6">
    <property type="entry name" value="MITOCHONDRIAL GROUP I INTRON SPLICING FACTOR CCM1-RELATED"/>
    <property type="match status" value="1"/>
</dbReference>
<proteinExistence type="predicted"/>
<sequence length="631" mass="71614">MPATTATPRRSLKAGDAFTAFYSAIFATAAVLDAKIKEDRRNDLDRIIEDTRGELRKIGETAVLRQKSENASETKISDEENLISDARCRGIWGYSEQRNWAGELESEKLGRRFARKTTEQRFPESSPLEMPRGSLTHGVRGTEAGPRGNLSERDGVVSGVREIPARHKSAIDGTTTGTVTDTMSKKEHAPSEQKRRELEGSIRKLVARLLHHSTVQHDVEREYARSIHSFKAGGQNGENIHELIGRLTLLRKYPSQLSEPTFGSHRYPRYSHQDSRTPLEVGRRLNWKIRKIFEQSIKGYVHLDAVIPEICYNLLISTTPPNVDTYNILIIYLTRLRRNALVEIVLDSMLETGLTLNKVTVSSLIKFYTASNDPDGFNRLLKLMRGLDGGLLHGSWSLSSFPDSDWVNARRGQAIWRGRYRMLSDTAPCSIVTFGAAINAALKFGMVKQAQLWYRSMVREGYAPTPPVLTSILRSCALRREWLSGWKTWLKLKEAWEFGGSPEEYPWVAYSWVLRLCRWCNRRAEFEDIFKEAVQRGLHPLGRPMSTKTKGLPIVNNGKSPRTENICRAHKRQFQDHQLEIVPSHNEAWDKLMMLREPCPPVSSGTWHALYEGPGSSFDGRKLADRGLMSL</sequence>
<dbReference type="Gene3D" id="1.25.40.10">
    <property type="entry name" value="Tetratricopeptide repeat domain"/>
    <property type="match status" value="2"/>
</dbReference>
<dbReference type="InterPro" id="IPR051114">
    <property type="entry name" value="Mito_RNA_Proc_CCM1"/>
</dbReference>
<feature type="compositionally biased region" description="Low complexity" evidence="2">
    <location>
        <begin position="172"/>
        <end position="182"/>
    </location>
</feature>
<dbReference type="GO" id="GO:0005739">
    <property type="term" value="C:mitochondrion"/>
    <property type="evidence" value="ECO:0007669"/>
    <property type="project" value="TreeGrafter"/>
</dbReference>
<dbReference type="GO" id="GO:0003729">
    <property type="term" value="F:mRNA binding"/>
    <property type="evidence" value="ECO:0007669"/>
    <property type="project" value="TreeGrafter"/>
</dbReference>
<organism evidence="3 4">
    <name type="scientific">Trichoglossum hirsutum</name>
    <dbReference type="NCBI Taxonomy" id="265104"/>
    <lineage>
        <taxon>Eukaryota</taxon>
        <taxon>Fungi</taxon>
        <taxon>Dikarya</taxon>
        <taxon>Ascomycota</taxon>
        <taxon>Pezizomycotina</taxon>
        <taxon>Geoglossomycetes</taxon>
        <taxon>Geoglossales</taxon>
        <taxon>Geoglossaceae</taxon>
        <taxon>Trichoglossum</taxon>
    </lineage>
</organism>
<dbReference type="PANTHER" id="PTHR47934">
    <property type="entry name" value="PENTATRICOPEPTIDE REPEAT-CONTAINING PROTEIN PET309, MITOCHONDRIAL"/>
    <property type="match status" value="1"/>
</dbReference>
<feature type="region of interest" description="Disordered" evidence="2">
    <location>
        <begin position="116"/>
        <end position="153"/>
    </location>
</feature>
<evidence type="ECO:0000256" key="1">
    <source>
        <dbReference type="PROSITE-ProRule" id="PRU00708"/>
    </source>
</evidence>
<evidence type="ECO:0000256" key="2">
    <source>
        <dbReference type="SAM" id="MobiDB-lite"/>
    </source>
</evidence>
<keyword evidence="4" id="KW-1185">Reference proteome</keyword>